<sequence>MVLSSRESLIFTFYNHYLPRHLTCLYMSLNVSLPSKLKKYRKFVESDSEDDLTRIGEDTRISQEEKILARRTDKTKSTLPFE</sequence>
<proteinExistence type="predicted"/>
<name>A0A1Y3EJD8_9BILA</name>
<dbReference type="EMBL" id="LVZM01010478">
    <property type="protein sequence ID" value="OUC45171.1"/>
    <property type="molecule type" value="Genomic_DNA"/>
</dbReference>
<evidence type="ECO:0000313" key="2">
    <source>
        <dbReference type="Proteomes" id="UP000243006"/>
    </source>
</evidence>
<dbReference type="Proteomes" id="UP000243006">
    <property type="component" value="Unassembled WGS sequence"/>
</dbReference>
<organism evidence="1 2">
    <name type="scientific">Trichinella nativa</name>
    <dbReference type="NCBI Taxonomy" id="6335"/>
    <lineage>
        <taxon>Eukaryota</taxon>
        <taxon>Metazoa</taxon>
        <taxon>Ecdysozoa</taxon>
        <taxon>Nematoda</taxon>
        <taxon>Enoplea</taxon>
        <taxon>Dorylaimia</taxon>
        <taxon>Trichinellida</taxon>
        <taxon>Trichinellidae</taxon>
        <taxon>Trichinella</taxon>
    </lineage>
</organism>
<protein>
    <submittedName>
        <fullName evidence="1">Uncharacterized protein</fullName>
    </submittedName>
</protein>
<reference evidence="1 2" key="1">
    <citation type="submission" date="2015-04" db="EMBL/GenBank/DDBJ databases">
        <title>Draft genome of the roundworm Trichinella nativa.</title>
        <authorList>
            <person name="Mitreva M."/>
        </authorList>
    </citation>
    <scope>NUCLEOTIDE SEQUENCE [LARGE SCALE GENOMIC DNA]</scope>
    <source>
        <strain evidence="1 2">ISS45</strain>
    </source>
</reference>
<feature type="non-terminal residue" evidence="1">
    <location>
        <position position="82"/>
    </location>
</feature>
<gene>
    <name evidence="1" type="ORF">D917_08611</name>
</gene>
<comment type="caution">
    <text evidence="1">The sequence shown here is derived from an EMBL/GenBank/DDBJ whole genome shotgun (WGS) entry which is preliminary data.</text>
</comment>
<accession>A0A1Y3EJD8</accession>
<dbReference type="AlphaFoldDB" id="A0A1Y3EJD8"/>
<evidence type="ECO:0000313" key="1">
    <source>
        <dbReference type="EMBL" id="OUC45171.1"/>
    </source>
</evidence>